<gene>
    <name evidence="2" type="ORF">EAS64_23970</name>
</gene>
<dbReference type="SUPFAM" id="SSF54427">
    <property type="entry name" value="NTF2-like"/>
    <property type="match status" value="1"/>
</dbReference>
<dbReference type="AlphaFoldDB" id="A0A6P2BX05"/>
<name>A0A6P2BX05_9ACTN</name>
<dbReference type="Gene3D" id="3.10.450.50">
    <property type="match status" value="1"/>
</dbReference>
<feature type="domain" description="SnoaL-like" evidence="1">
    <location>
        <begin position="11"/>
        <end position="122"/>
    </location>
</feature>
<sequence>MDKAEVDRWLDAYVTAWKSNDRDLIGALFAEDVSYRYHPFDEPVTGRAAVVGTWLGEAEHPGASTVDAPGTFDAVYRTVAVDGDVAVATGSSTYLTEPGGPVDQVFDNCFVMRFDQAGRCREFTEWYIRRPGPGESASAPEQA</sequence>
<evidence type="ECO:0000313" key="2">
    <source>
        <dbReference type="EMBL" id="TVZ03450.1"/>
    </source>
</evidence>
<dbReference type="InterPro" id="IPR037401">
    <property type="entry name" value="SnoaL-like"/>
</dbReference>
<evidence type="ECO:0000313" key="3">
    <source>
        <dbReference type="Proteomes" id="UP000460272"/>
    </source>
</evidence>
<dbReference type="Pfam" id="PF12680">
    <property type="entry name" value="SnoaL_2"/>
    <property type="match status" value="1"/>
</dbReference>
<evidence type="ECO:0000259" key="1">
    <source>
        <dbReference type="Pfam" id="PF12680"/>
    </source>
</evidence>
<dbReference type="EMBL" id="RPFW01000004">
    <property type="protein sequence ID" value="TVZ03450.1"/>
    <property type="molecule type" value="Genomic_DNA"/>
</dbReference>
<dbReference type="Proteomes" id="UP000460272">
    <property type="component" value="Unassembled WGS sequence"/>
</dbReference>
<keyword evidence="3" id="KW-1185">Reference proteome</keyword>
<organism evidence="2 3">
    <name type="scientific">Trebonia kvetii</name>
    <dbReference type="NCBI Taxonomy" id="2480626"/>
    <lineage>
        <taxon>Bacteria</taxon>
        <taxon>Bacillati</taxon>
        <taxon>Actinomycetota</taxon>
        <taxon>Actinomycetes</taxon>
        <taxon>Streptosporangiales</taxon>
        <taxon>Treboniaceae</taxon>
        <taxon>Trebonia</taxon>
    </lineage>
</organism>
<reference evidence="2 3" key="1">
    <citation type="submission" date="2018-11" db="EMBL/GenBank/DDBJ databases">
        <title>Trebonia kvetii gen.nov., sp.nov., a novel acidophilic actinobacterium, and proposal of the new actinobacterial family Treboniaceae fam. nov.</title>
        <authorList>
            <person name="Rapoport D."/>
            <person name="Sagova-Mareckova M."/>
            <person name="Sedlacek I."/>
            <person name="Provaznik J."/>
            <person name="Kralova S."/>
            <person name="Pavlinic D."/>
            <person name="Benes V."/>
            <person name="Kopecky J."/>
        </authorList>
    </citation>
    <scope>NUCLEOTIDE SEQUENCE [LARGE SCALE GENOMIC DNA]</scope>
    <source>
        <strain evidence="2 3">15Tr583</strain>
    </source>
</reference>
<protein>
    <submittedName>
        <fullName evidence="2">Nuclear transport factor 2 family protein</fullName>
    </submittedName>
</protein>
<accession>A0A6P2BX05</accession>
<dbReference type="RefSeq" id="WP_145856226.1">
    <property type="nucleotide sequence ID" value="NZ_RPFW01000004.1"/>
</dbReference>
<comment type="caution">
    <text evidence="2">The sequence shown here is derived from an EMBL/GenBank/DDBJ whole genome shotgun (WGS) entry which is preliminary data.</text>
</comment>
<dbReference type="InterPro" id="IPR032710">
    <property type="entry name" value="NTF2-like_dom_sf"/>
</dbReference>
<dbReference type="OrthoDB" id="572586at2"/>
<proteinExistence type="predicted"/>